<gene>
    <name evidence="1" type="ORF">PBY51_024029</name>
</gene>
<keyword evidence="2" id="KW-1185">Reference proteome</keyword>
<reference evidence="1 2" key="2">
    <citation type="journal article" date="2023" name="Mol. Biol. Evol.">
        <title>Genomics of Secondarily Temperate Adaptation in the Only Non-Antarctic Icefish.</title>
        <authorList>
            <person name="Rivera-Colon A.G."/>
            <person name="Rayamajhi N."/>
            <person name="Minhas B.F."/>
            <person name="Madrigal G."/>
            <person name="Bilyk K.T."/>
            <person name="Yoon V."/>
            <person name="Hune M."/>
            <person name="Gregory S."/>
            <person name="Cheng C.H.C."/>
            <person name="Catchen J.M."/>
        </authorList>
    </citation>
    <scope>NUCLEOTIDE SEQUENCE [LARGE SCALE GENOMIC DNA]</scope>
    <source>
        <strain evidence="1">JMC-PN-2008</strain>
    </source>
</reference>
<sequence>MQIWISSSKYDVLRSNVSLETGSAVTVQSCRAWAEVCCTSSNMPLSSAVTAAPAFSTAAALSAAMLEIATLSSLAD</sequence>
<dbReference type="Proteomes" id="UP001346869">
    <property type="component" value="Unassembled WGS sequence"/>
</dbReference>
<protein>
    <submittedName>
        <fullName evidence="1">Uncharacterized protein</fullName>
    </submittedName>
</protein>
<name>A0AAN7XYU3_ELEMC</name>
<organism evidence="1 2">
    <name type="scientific">Eleginops maclovinus</name>
    <name type="common">Patagonian blennie</name>
    <name type="synonym">Eleginus maclovinus</name>
    <dbReference type="NCBI Taxonomy" id="56733"/>
    <lineage>
        <taxon>Eukaryota</taxon>
        <taxon>Metazoa</taxon>
        <taxon>Chordata</taxon>
        <taxon>Craniata</taxon>
        <taxon>Vertebrata</taxon>
        <taxon>Euteleostomi</taxon>
        <taxon>Actinopterygii</taxon>
        <taxon>Neopterygii</taxon>
        <taxon>Teleostei</taxon>
        <taxon>Neoteleostei</taxon>
        <taxon>Acanthomorphata</taxon>
        <taxon>Eupercaria</taxon>
        <taxon>Perciformes</taxon>
        <taxon>Notothenioidei</taxon>
        <taxon>Eleginopidae</taxon>
        <taxon>Eleginops</taxon>
    </lineage>
</organism>
<evidence type="ECO:0000313" key="2">
    <source>
        <dbReference type="Proteomes" id="UP001346869"/>
    </source>
</evidence>
<reference evidence="1 2" key="1">
    <citation type="journal article" date="2023" name="Genes (Basel)">
        <title>Chromosome-Level Genome Assembly and Circadian Gene Repertoire of the Patagonia Blennie Eleginops maclovinus-The Closest Ancestral Proxy of Antarctic Cryonotothenioids.</title>
        <authorList>
            <person name="Cheng C.C."/>
            <person name="Rivera-Colon A.G."/>
            <person name="Minhas B.F."/>
            <person name="Wilson L."/>
            <person name="Rayamajhi N."/>
            <person name="Vargas-Chacoff L."/>
            <person name="Catchen J.M."/>
        </authorList>
    </citation>
    <scope>NUCLEOTIDE SEQUENCE [LARGE SCALE GENOMIC DNA]</scope>
    <source>
        <strain evidence="1">JMC-PN-2008</strain>
    </source>
</reference>
<dbReference type="EMBL" id="JAUZQC010000006">
    <property type="protein sequence ID" value="KAK5869301.1"/>
    <property type="molecule type" value="Genomic_DNA"/>
</dbReference>
<accession>A0AAN7XYU3</accession>
<dbReference type="AlphaFoldDB" id="A0AAN7XYU3"/>
<comment type="caution">
    <text evidence="1">The sequence shown here is derived from an EMBL/GenBank/DDBJ whole genome shotgun (WGS) entry which is preliminary data.</text>
</comment>
<evidence type="ECO:0000313" key="1">
    <source>
        <dbReference type="EMBL" id="KAK5869301.1"/>
    </source>
</evidence>
<proteinExistence type="predicted"/>